<accession>A0ACC0NWW9</accession>
<sequence>MVVWVLKDWWIIITALLAKWWWRLSREKDALRVEVVSKKYGLEFHSRLPQSSTNGIVSSVWKVAITKPNQLEQAQQNMLGHAITKTTQLLIYVSLRDKRMLQRCTELLRSTSTLNTRQYNLCFNTVRLSLLYRTNDQ</sequence>
<comment type="caution">
    <text evidence="1">The sequence shown here is derived from an EMBL/GenBank/DDBJ whole genome shotgun (WGS) entry which is preliminary data.</text>
</comment>
<dbReference type="Proteomes" id="UP001062846">
    <property type="component" value="Chromosome 4"/>
</dbReference>
<reference evidence="1" key="1">
    <citation type="submission" date="2022-02" db="EMBL/GenBank/DDBJ databases">
        <title>Plant Genome Project.</title>
        <authorList>
            <person name="Zhang R.-G."/>
        </authorList>
    </citation>
    <scope>NUCLEOTIDE SEQUENCE</scope>
    <source>
        <strain evidence="1">AT1</strain>
    </source>
</reference>
<keyword evidence="2" id="KW-1185">Reference proteome</keyword>
<gene>
    <name evidence="1" type="ORF">RHMOL_Rhmol04G0030900</name>
</gene>
<evidence type="ECO:0000313" key="2">
    <source>
        <dbReference type="Proteomes" id="UP001062846"/>
    </source>
</evidence>
<organism evidence="1 2">
    <name type="scientific">Rhododendron molle</name>
    <name type="common">Chinese azalea</name>
    <name type="synonym">Azalea mollis</name>
    <dbReference type="NCBI Taxonomy" id="49168"/>
    <lineage>
        <taxon>Eukaryota</taxon>
        <taxon>Viridiplantae</taxon>
        <taxon>Streptophyta</taxon>
        <taxon>Embryophyta</taxon>
        <taxon>Tracheophyta</taxon>
        <taxon>Spermatophyta</taxon>
        <taxon>Magnoliopsida</taxon>
        <taxon>eudicotyledons</taxon>
        <taxon>Gunneridae</taxon>
        <taxon>Pentapetalae</taxon>
        <taxon>asterids</taxon>
        <taxon>Ericales</taxon>
        <taxon>Ericaceae</taxon>
        <taxon>Ericoideae</taxon>
        <taxon>Rhodoreae</taxon>
        <taxon>Rhododendron</taxon>
    </lineage>
</organism>
<evidence type="ECO:0000313" key="1">
    <source>
        <dbReference type="EMBL" id="KAI8557710.1"/>
    </source>
</evidence>
<proteinExistence type="predicted"/>
<protein>
    <submittedName>
        <fullName evidence="1">Uncharacterized protein</fullName>
    </submittedName>
</protein>
<dbReference type="EMBL" id="CM046391">
    <property type="protein sequence ID" value="KAI8557710.1"/>
    <property type="molecule type" value="Genomic_DNA"/>
</dbReference>
<name>A0ACC0NWW9_RHOML</name>